<reference evidence="2 3" key="1">
    <citation type="submission" date="2014-01" db="EMBL/GenBank/DDBJ databases">
        <title>Genome sequencing of Thermotog hypogea.</title>
        <authorList>
            <person name="Zhang X."/>
            <person name="Alvare G."/>
            <person name="Fristensky B."/>
            <person name="Chen L."/>
            <person name="Suen T."/>
            <person name="Chen Q."/>
            <person name="Ma K."/>
        </authorList>
    </citation>
    <scope>NUCLEOTIDE SEQUENCE [LARGE SCALE GENOMIC DNA]</scope>
    <source>
        <strain evidence="2 3">DSM 11164</strain>
    </source>
</reference>
<dbReference type="PaxDb" id="1123384-AJ81_05515"/>
<dbReference type="PANTHER" id="PTHR36194:SF1">
    <property type="entry name" value="S-LAYER-LIKE PROTEIN"/>
    <property type="match status" value="1"/>
</dbReference>
<dbReference type="Pfam" id="PF08308">
    <property type="entry name" value="PEGA"/>
    <property type="match status" value="2"/>
</dbReference>
<protein>
    <recommendedName>
        <fullName evidence="1">PEGA domain-containing protein</fullName>
    </recommendedName>
</protein>
<keyword evidence="3" id="KW-1185">Reference proteome</keyword>
<sequence length="469" mass="52491">MQKPLILFLLITQLCFAVTLVTNVPNVEVRLGSVLLGVTDRSGVAQIDVSLPATLTLAKPGYLTRSVYLEDPEKTYFVALIASANLQISTTPSGASVWINKKLVGQTPLEVDLEPKEYEIEVHKEGFCRIRRSVSLQAREGEKLHFELTSVPTVRLTSKPSAKLWVDGTFVGETPIDLKLTVGEHEVRLERTDFLSLFQTIHVSDHDLQHFEFFLEPSAKLLVQANPPHAVVEVEGLRQRQPASFVDLPVGMNTILVRGMGYEEKRIEFDLKQGQNFLFVSLEPRVFQLDIVVPEEAVIFVDGKSVGRGPTGVRLAQTVHLVEARWGEKRWMGLVDLTEDKKIEANFDVATVLPLGDRNTLYTVEGIIYRPPSLIYLPEGFHTIKMNEKERTIEFEAGKLYSFSPEELGYLCIFSDSVVECFVNSEFVGLSPVLFYPVKPSVLRVSVTGWEKDVLVEPAKVSHVRVGGD</sequence>
<dbReference type="OrthoDB" id="43972at2"/>
<dbReference type="RefSeq" id="WP_031505195.1">
    <property type="nucleotide sequence ID" value="NC_022795.1"/>
</dbReference>
<feature type="domain" description="PEGA" evidence="1">
    <location>
        <begin position="84"/>
        <end position="148"/>
    </location>
</feature>
<dbReference type="Proteomes" id="UP000077469">
    <property type="component" value="Chromosome"/>
</dbReference>
<evidence type="ECO:0000259" key="1">
    <source>
        <dbReference type="Pfam" id="PF08308"/>
    </source>
</evidence>
<proteinExistence type="predicted"/>
<organism evidence="2 3">
    <name type="scientific">Pseudothermotoga hypogea DSM 11164 = NBRC 106472</name>
    <dbReference type="NCBI Taxonomy" id="1123384"/>
    <lineage>
        <taxon>Bacteria</taxon>
        <taxon>Thermotogati</taxon>
        <taxon>Thermotogota</taxon>
        <taxon>Thermotogae</taxon>
        <taxon>Thermotogales</taxon>
        <taxon>Thermotogaceae</taxon>
        <taxon>Pseudothermotoga</taxon>
    </lineage>
</organism>
<dbReference type="EMBL" id="CP007141">
    <property type="protein sequence ID" value="AJC74758.1"/>
    <property type="molecule type" value="Genomic_DNA"/>
</dbReference>
<evidence type="ECO:0000313" key="3">
    <source>
        <dbReference type="Proteomes" id="UP000077469"/>
    </source>
</evidence>
<name>A0A0X1KTW1_9THEM</name>
<accession>A0A0X1KTW1</accession>
<dbReference type="KEGG" id="phy:AJ81_05515"/>
<dbReference type="STRING" id="1123384.AJ81_05515"/>
<evidence type="ECO:0000313" key="2">
    <source>
        <dbReference type="EMBL" id="AJC74758.1"/>
    </source>
</evidence>
<feature type="domain" description="PEGA" evidence="1">
    <location>
        <begin position="153"/>
        <end position="217"/>
    </location>
</feature>
<gene>
    <name evidence="2" type="ORF">AJ81_05515</name>
</gene>
<dbReference type="InterPro" id="IPR013229">
    <property type="entry name" value="PEGA"/>
</dbReference>
<dbReference type="PATRIC" id="fig|1123384.7.peg.1092"/>
<dbReference type="AlphaFoldDB" id="A0A0X1KTW1"/>
<dbReference type="PANTHER" id="PTHR36194">
    <property type="entry name" value="S-LAYER-LIKE PROTEIN"/>
    <property type="match status" value="1"/>
</dbReference>